<proteinExistence type="predicted"/>
<dbReference type="AlphaFoldDB" id="A0A915ILM7"/>
<protein>
    <submittedName>
        <fullName evidence="2">Uncharacterized protein</fullName>
    </submittedName>
</protein>
<dbReference type="WBParaSite" id="nRc.2.0.1.t14353-RA">
    <property type="protein sequence ID" value="nRc.2.0.1.t14353-RA"/>
    <property type="gene ID" value="nRc.2.0.1.g14353"/>
</dbReference>
<dbReference type="Proteomes" id="UP000887565">
    <property type="component" value="Unplaced"/>
</dbReference>
<evidence type="ECO:0000313" key="2">
    <source>
        <dbReference type="WBParaSite" id="nRc.2.0.1.t14353-RA"/>
    </source>
</evidence>
<name>A0A915ILM7_ROMCU</name>
<accession>A0A915ILM7</accession>
<organism evidence="1 2">
    <name type="scientific">Romanomermis culicivorax</name>
    <name type="common">Nematode worm</name>
    <dbReference type="NCBI Taxonomy" id="13658"/>
    <lineage>
        <taxon>Eukaryota</taxon>
        <taxon>Metazoa</taxon>
        <taxon>Ecdysozoa</taxon>
        <taxon>Nematoda</taxon>
        <taxon>Enoplea</taxon>
        <taxon>Dorylaimia</taxon>
        <taxon>Mermithida</taxon>
        <taxon>Mermithoidea</taxon>
        <taxon>Mermithidae</taxon>
        <taxon>Romanomermis</taxon>
    </lineage>
</organism>
<sequence length="113" mass="13209">MNNATATMRNSNKQTTTIMTIVAIKNTNWNRNRTFLKQLDHCRHPDMHLLIVQRLLKGYSNRDVAFTSTVEMHERKNKNIKFFGMQEAFQENQSLPPKISHGQRLQPIGCRIN</sequence>
<evidence type="ECO:0000313" key="1">
    <source>
        <dbReference type="Proteomes" id="UP000887565"/>
    </source>
</evidence>
<keyword evidence="1" id="KW-1185">Reference proteome</keyword>
<reference evidence="2" key="1">
    <citation type="submission" date="2022-11" db="UniProtKB">
        <authorList>
            <consortium name="WormBaseParasite"/>
        </authorList>
    </citation>
    <scope>IDENTIFICATION</scope>
</reference>